<proteinExistence type="predicted"/>
<evidence type="ECO:0000313" key="1">
    <source>
        <dbReference type="EMBL" id="BAM06020.1"/>
    </source>
</evidence>
<dbReference type="RefSeq" id="WP_014448513.1">
    <property type="nucleotide sequence ID" value="NC_017094.1"/>
</dbReference>
<accession>I0IL71</accession>
<dbReference type="PATRIC" id="fig|1162668.3.peg.341"/>
<keyword evidence="2" id="KW-1185">Reference proteome</keyword>
<dbReference type="STRING" id="1162668.LFE_0298"/>
<dbReference type="AlphaFoldDB" id="I0IL71"/>
<sequence>MSGVQPPDLSGGGIPFGPDPLLGLVRLLRTAPKGVLSALLSPLRSSSPFLWSVSLPGLKVPLILSLPPESLPPTLSRQSVSGFLFEENNQLFFKGNQEVATSPPLLLLLGNTRVSGGDHEETSGLEKSISKALFFETDGAIPASSLQTPAQMMAETYSLKNGDIPNLTFQKVDGPVPPGLLFAGGSPPSVMFEICWPDEKEAHSSKKSENLPSASFSFRLSVSYATGENLELAGVFDPSSARLNLYPRTSSPFLMSYWNSLESDLGAALEKNISILLERHRKDHG</sequence>
<organism evidence="1 2">
    <name type="scientific">Leptospirillum ferrooxidans (strain C2-3)</name>
    <dbReference type="NCBI Taxonomy" id="1162668"/>
    <lineage>
        <taxon>Bacteria</taxon>
        <taxon>Pseudomonadati</taxon>
        <taxon>Nitrospirota</taxon>
        <taxon>Nitrospiria</taxon>
        <taxon>Nitrospirales</taxon>
        <taxon>Nitrospiraceae</taxon>
        <taxon>Leptospirillum</taxon>
    </lineage>
</organism>
<protein>
    <submittedName>
        <fullName evidence="1">Uncharacterized protein</fullName>
    </submittedName>
</protein>
<evidence type="ECO:0000313" key="2">
    <source>
        <dbReference type="Proteomes" id="UP000007382"/>
    </source>
</evidence>
<reference evidence="1 2" key="1">
    <citation type="journal article" date="2012" name="J. Bacteriol.">
        <title>Complete Genome Sequence of Leptospirillum ferrooxidans Strain C2-3, Isolated from a Fresh Volcanic Ash Deposit on the Island of Miyake, Japan.</title>
        <authorList>
            <person name="Fujimura R."/>
            <person name="Sato Y."/>
            <person name="Nishizawa T."/>
            <person name="Oshima K."/>
            <person name="Kim S.-W."/>
            <person name="Hattori M."/>
            <person name="Kamijo T."/>
            <person name="Ohta H."/>
        </authorList>
    </citation>
    <scope>NUCLEOTIDE SEQUENCE [LARGE SCALE GENOMIC DNA]</scope>
    <source>
        <strain evidence="1 2">C2-3</strain>
    </source>
</reference>
<name>I0IL71_LEPFC</name>
<dbReference type="EMBL" id="AP012342">
    <property type="protein sequence ID" value="BAM06020.1"/>
    <property type="molecule type" value="Genomic_DNA"/>
</dbReference>
<dbReference type="HOGENOM" id="CLU_975901_0_0_0"/>
<gene>
    <name evidence="1" type="ordered locus">LFE_0298</name>
</gene>
<dbReference type="KEGG" id="lfc:LFE_0298"/>
<reference evidence="2" key="2">
    <citation type="submission" date="2012-03" db="EMBL/GenBank/DDBJ databases">
        <title>The complete genome sequence of the pioneer microbe on fresh volcanic deposit, Leptospirillum ferrooxidans strain C2-3.</title>
        <authorList>
            <person name="Fujimura R."/>
            <person name="Sato Y."/>
            <person name="Nishizawa T."/>
            <person name="Nanba K."/>
            <person name="Oshima K."/>
            <person name="Hattori M."/>
            <person name="Kamijo T."/>
            <person name="Ohta H."/>
        </authorList>
    </citation>
    <scope>NUCLEOTIDE SEQUENCE [LARGE SCALE GENOMIC DNA]</scope>
    <source>
        <strain evidence="2">C2-3</strain>
    </source>
</reference>
<dbReference type="Proteomes" id="UP000007382">
    <property type="component" value="Chromosome"/>
</dbReference>